<dbReference type="InterPro" id="IPR036849">
    <property type="entry name" value="Enolase-like_C_sf"/>
</dbReference>
<comment type="caution">
    <text evidence="1">The sequence shown here is derived from an EMBL/GenBank/DDBJ whole genome shotgun (WGS) entry which is preliminary data.</text>
</comment>
<dbReference type="EMBL" id="BNEK01000002">
    <property type="protein sequence ID" value="GHJ25597.1"/>
    <property type="molecule type" value="Genomic_DNA"/>
</dbReference>
<dbReference type="Gene3D" id="3.20.20.120">
    <property type="entry name" value="Enolase-like C-terminal domain"/>
    <property type="match status" value="1"/>
</dbReference>
<organism evidence="1 2">
    <name type="scientific">Streptomyces hygroscopicus</name>
    <dbReference type="NCBI Taxonomy" id="1912"/>
    <lineage>
        <taxon>Bacteria</taxon>
        <taxon>Bacillati</taxon>
        <taxon>Actinomycetota</taxon>
        <taxon>Actinomycetes</taxon>
        <taxon>Kitasatosporales</taxon>
        <taxon>Streptomycetaceae</taxon>
        <taxon>Streptomyces</taxon>
        <taxon>Streptomyces violaceusniger group</taxon>
    </lineage>
</organism>
<reference evidence="1" key="1">
    <citation type="submission" date="2024-05" db="EMBL/GenBank/DDBJ databases">
        <title>Whole genome shotgun sequence of Streptomyces hygroscopicus NBRC 113678.</title>
        <authorList>
            <person name="Komaki H."/>
            <person name="Tamura T."/>
        </authorList>
    </citation>
    <scope>NUCLEOTIDE SEQUENCE</scope>
    <source>
        <strain evidence="1">N11-34</strain>
    </source>
</reference>
<gene>
    <name evidence="1" type="ORF">TPA0910_00300</name>
</gene>
<protein>
    <recommendedName>
        <fullName evidence="3">Enolase C-terminal domain-containing protein</fullName>
    </recommendedName>
</protein>
<accession>A0ABQ3TQI2</accession>
<evidence type="ECO:0000313" key="2">
    <source>
        <dbReference type="Proteomes" id="UP001054854"/>
    </source>
</evidence>
<proteinExistence type="predicted"/>
<sequence length="143" mass="14896">MPVQGFRARFVRLANGPPGAVCYAAELSTRPSGGLLMCSARPWHGGPPCVRRGHVPRPRFDCRGTSAANVALAALPGCTLPGDTSASSRYVATDITEPFVLADGHLEVPTGPGIGVEPLPGVLEEVTTSGAWIPLCALIRLQL</sequence>
<dbReference type="SUPFAM" id="SSF51604">
    <property type="entry name" value="Enolase C-terminal domain-like"/>
    <property type="match status" value="1"/>
</dbReference>
<evidence type="ECO:0000313" key="1">
    <source>
        <dbReference type="EMBL" id="GHJ25597.1"/>
    </source>
</evidence>
<evidence type="ECO:0008006" key="3">
    <source>
        <dbReference type="Google" id="ProtNLM"/>
    </source>
</evidence>
<name>A0ABQ3TQI2_STRHY</name>
<keyword evidence="2" id="KW-1185">Reference proteome</keyword>
<dbReference type="Proteomes" id="UP001054854">
    <property type="component" value="Unassembled WGS sequence"/>
</dbReference>